<reference evidence="1" key="2">
    <citation type="submission" date="2020-11" db="EMBL/GenBank/DDBJ databases">
        <authorList>
            <person name="McCartney M.A."/>
            <person name="Auch B."/>
            <person name="Kono T."/>
            <person name="Mallez S."/>
            <person name="Becker A."/>
            <person name="Gohl D.M."/>
            <person name="Silverstein K.A.T."/>
            <person name="Koren S."/>
            <person name="Bechman K.B."/>
            <person name="Herman A."/>
            <person name="Abrahante J.E."/>
            <person name="Garbe J."/>
        </authorList>
    </citation>
    <scope>NUCLEOTIDE SEQUENCE</scope>
    <source>
        <strain evidence="1">Duluth1</strain>
        <tissue evidence="1">Whole animal</tissue>
    </source>
</reference>
<dbReference type="Proteomes" id="UP000828390">
    <property type="component" value="Unassembled WGS sequence"/>
</dbReference>
<name>A0A9D4DF01_DREPO</name>
<comment type="caution">
    <text evidence="1">The sequence shown here is derived from an EMBL/GenBank/DDBJ whole genome shotgun (WGS) entry which is preliminary data.</text>
</comment>
<keyword evidence="2" id="KW-1185">Reference proteome</keyword>
<protein>
    <submittedName>
        <fullName evidence="1">Uncharacterized protein</fullName>
    </submittedName>
</protein>
<sequence>MRHNPSSRITRYNICSLACKAYTHALSPDNLKSAFQKAGIFQFNPTAVDSAQFKPATVYKSKGPSPCNAEPIELHDVQELTVNGSDTCQHDFFVKKTDCIQMKSVDRIKQRRDLSTIVGGKAITEEITVKKIEDHHKNVNLSTDQAKNVNKNPTINKKRKVSATITEKLYKIPKVSKLQDNPNPGPSGLQILPVSDCSDFSLTDDEDDEKCCVCGRFQPIELTNCMSLIFTKWAQCDVEGCGHWTHLQLCCPQRVVRRGYRFCCPCHMAVEE</sequence>
<proteinExistence type="predicted"/>
<gene>
    <name evidence="1" type="ORF">DPMN_182546</name>
</gene>
<accession>A0A9D4DF01</accession>
<evidence type="ECO:0000313" key="2">
    <source>
        <dbReference type="Proteomes" id="UP000828390"/>
    </source>
</evidence>
<organism evidence="1 2">
    <name type="scientific">Dreissena polymorpha</name>
    <name type="common">Zebra mussel</name>
    <name type="synonym">Mytilus polymorpha</name>
    <dbReference type="NCBI Taxonomy" id="45954"/>
    <lineage>
        <taxon>Eukaryota</taxon>
        <taxon>Metazoa</taxon>
        <taxon>Spiralia</taxon>
        <taxon>Lophotrochozoa</taxon>
        <taxon>Mollusca</taxon>
        <taxon>Bivalvia</taxon>
        <taxon>Autobranchia</taxon>
        <taxon>Heteroconchia</taxon>
        <taxon>Euheterodonta</taxon>
        <taxon>Imparidentia</taxon>
        <taxon>Neoheterodontei</taxon>
        <taxon>Myida</taxon>
        <taxon>Dreissenoidea</taxon>
        <taxon>Dreissenidae</taxon>
        <taxon>Dreissena</taxon>
    </lineage>
</organism>
<evidence type="ECO:0000313" key="1">
    <source>
        <dbReference type="EMBL" id="KAH3748109.1"/>
    </source>
</evidence>
<dbReference type="EMBL" id="JAIWYP010000010">
    <property type="protein sequence ID" value="KAH3748109.1"/>
    <property type="molecule type" value="Genomic_DNA"/>
</dbReference>
<reference evidence="1" key="1">
    <citation type="journal article" date="2019" name="bioRxiv">
        <title>The Genome of the Zebra Mussel, Dreissena polymorpha: A Resource for Invasive Species Research.</title>
        <authorList>
            <person name="McCartney M.A."/>
            <person name="Auch B."/>
            <person name="Kono T."/>
            <person name="Mallez S."/>
            <person name="Zhang Y."/>
            <person name="Obille A."/>
            <person name="Becker A."/>
            <person name="Abrahante J.E."/>
            <person name="Garbe J."/>
            <person name="Badalamenti J.P."/>
            <person name="Herman A."/>
            <person name="Mangelson H."/>
            <person name="Liachko I."/>
            <person name="Sullivan S."/>
            <person name="Sone E.D."/>
            <person name="Koren S."/>
            <person name="Silverstein K.A.T."/>
            <person name="Beckman K.B."/>
            <person name="Gohl D.M."/>
        </authorList>
    </citation>
    <scope>NUCLEOTIDE SEQUENCE</scope>
    <source>
        <strain evidence="1">Duluth1</strain>
        <tissue evidence="1">Whole animal</tissue>
    </source>
</reference>
<dbReference type="AlphaFoldDB" id="A0A9D4DF01"/>